<dbReference type="EMBL" id="CM000840">
    <property type="protein sequence ID" value="KRH48476.1"/>
    <property type="molecule type" value="Genomic_DNA"/>
</dbReference>
<dbReference type="AlphaFoldDB" id="K7L0J5"/>
<sequence length="62" mass="7487">MGFLFERLFQLHRSELQEICMLLEEKDNYFEFYFTMKLCIQMASKFITHVGVFILVLPSNFV</sequence>
<evidence type="ECO:0000313" key="1">
    <source>
        <dbReference type="EMBL" id="KRH48476.1"/>
    </source>
</evidence>
<protein>
    <submittedName>
        <fullName evidence="1 2">Uncharacterized protein</fullName>
    </submittedName>
</protein>
<accession>K7L0J5</accession>
<evidence type="ECO:0000313" key="3">
    <source>
        <dbReference type="Proteomes" id="UP000008827"/>
    </source>
</evidence>
<keyword evidence="3" id="KW-1185">Reference proteome</keyword>
<dbReference type="Gramene" id="KRH48476">
    <property type="protein sequence ID" value="KRH48476"/>
    <property type="gene ID" value="GLYMA_07G091300"/>
</dbReference>
<reference evidence="1 2" key="1">
    <citation type="journal article" date="2010" name="Nature">
        <title>Genome sequence of the palaeopolyploid soybean.</title>
        <authorList>
            <person name="Schmutz J."/>
            <person name="Cannon S.B."/>
            <person name="Schlueter J."/>
            <person name="Ma J."/>
            <person name="Mitros T."/>
            <person name="Nelson W."/>
            <person name="Hyten D.L."/>
            <person name="Song Q."/>
            <person name="Thelen J.J."/>
            <person name="Cheng J."/>
            <person name="Xu D."/>
            <person name="Hellsten U."/>
            <person name="May G.D."/>
            <person name="Yu Y."/>
            <person name="Sakurai T."/>
            <person name="Umezawa T."/>
            <person name="Bhattacharyya M.K."/>
            <person name="Sandhu D."/>
            <person name="Valliyodan B."/>
            <person name="Lindquist E."/>
            <person name="Peto M."/>
            <person name="Grant D."/>
            <person name="Shu S."/>
            <person name="Goodstein D."/>
            <person name="Barry K."/>
            <person name="Futrell-Griggs M."/>
            <person name="Abernathy B."/>
            <person name="Du J."/>
            <person name="Tian Z."/>
            <person name="Zhu L."/>
            <person name="Gill N."/>
            <person name="Joshi T."/>
            <person name="Libault M."/>
            <person name="Sethuraman A."/>
            <person name="Zhang X.-C."/>
            <person name="Shinozaki K."/>
            <person name="Nguyen H.T."/>
            <person name="Wing R.A."/>
            <person name="Cregan P."/>
            <person name="Specht J."/>
            <person name="Grimwood J."/>
            <person name="Rokhsar D."/>
            <person name="Stacey G."/>
            <person name="Shoemaker R.C."/>
            <person name="Jackson S.A."/>
        </authorList>
    </citation>
    <scope>NUCLEOTIDE SEQUENCE [LARGE SCALE GENOMIC DNA]</scope>
    <source>
        <strain evidence="2">cv. Williams 82</strain>
        <tissue evidence="1">Callus</tissue>
    </source>
</reference>
<name>K7L0J5_SOYBN</name>
<gene>
    <name evidence="1" type="ORF">GLYMA_07G091300</name>
</gene>
<dbReference type="Proteomes" id="UP000008827">
    <property type="component" value="Chromosome 7"/>
</dbReference>
<dbReference type="InParanoid" id="K7L0J5"/>
<dbReference type="EnsemblPlants" id="KRH48476">
    <property type="protein sequence ID" value="KRH48476"/>
    <property type="gene ID" value="GLYMA_07G091300"/>
</dbReference>
<organism evidence="1">
    <name type="scientific">Glycine max</name>
    <name type="common">Soybean</name>
    <name type="synonym">Glycine hispida</name>
    <dbReference type="NCBI Taxonomy" id="3847"/>
    <lineage>
        <taxon>Eukaryota</taxon>
        <taxon>Viridiplantae</taxon>
        <taxon>Streptophyta</taxon>
        <taxon>Embryophyta</taxon>
        <taxon>Tracheophyta</taxon>
        <taxon>Spermatophyta</taxon>
        <taxon>Magnoliopsida</taxon>
        <taxon>eudicotyledons</taxon>
        <taxon>Gunneridae</taxon>
        <taxon>Pentapetalae</taxon>
        <taxon>rosids</taxon>
        <taxon>fabids</taxon>
        <taxon>Fabales</taxon>
        <taxon>Fabaceae</taxon>
        <taxon>Papilionoideae</taxon>
        <taxon>50 kb inversion clade</taxon>
        <taxon>NPAAA clade</taxon>
        <taxon>indigoferoid/millettioid clade</taxon>
        <taxon>Phaseoleae</taxon>
        <taxon>Glycine</taxon>
        <taxon>Glycine subgen. Soja</taxon>
    </lineage>
</organism>
<evidence type="ECO:0000313" key="2">
    <source>
        <dbReference type="EnsemblPlants" id="KRH48476"/>
    </source>
</evidence>
<proteinExistence type="predicted"/>
<reference evidence="1" key="3">
    <citation type="submission" date="2018-07" db="EMBL/GenBank/DDBJ databases">
        <title>WGS assembly of Glycine max.</title>
        <authorList>
            <person name="Schmutz J."/>
            <person name="Cannon S."/>
            <person name="Schlueter J."/>
            <person name="Ma J."/>
            <person name="Mitros T."/>
            <person name="Nelson W."/>
            <person name="Hyten D."/>
            <person name="Song Q."/>
            <person name="Thelen J."/>
            <person name="Cheng J."/>
            <person name="Xu D."/>
            <person name="Hellsten U."/>
            <person name="May G."/>
            <person name="Yu Y."/>
            <person name="Sakurai T."/>
            <person name="Umezawa T."/>
            <person name="Bhattacharyya M."/>
            <person name="Sandhu D."/>
            <person name="Valliyodan B."/>
            <person name="Lindquist E."/>
            <person name="Peto M."/>
            <person name="Grant D."/>
            <person name="Shu S."/>
            <person name="Goodstein D."/>
            <person name="Barry K."/>
            <person name="Futrell-Griggs M."/>
            <person name="Abernathy B."/>
            <person name="Du J."/>
            <person name="Tian Z."/>
            <person name="Zhu L."/>
            <person name="Gill N."/>
            <person name="Joshi T."/>
            <person name="Libault M."/>
            <person name="Sethuraman A."/>
            <person name="Zhang X."/>
            <person name="Shinozaki K."/>
            <person name="Nguyen H."/>
            <person name="Wing R."/>
            <person name="Cregan P."/>
            <person name="Specht J."/>
            <person name="Grimwood J."/>
            <person name="Rokhsar D."/>
            <person name="Stacey G."/>
            <person name="Shoemaker R."/>
            <person name="Jackson S."/>
        </authorList>
    </citation>
    <scope>NUCLEOTIDE SEQUENCE</scope>
    <source>
        <tissue evidence="1">Callus</tissue>
    </source>
</reference>
<dbReference type="HOGENOM" id="CLU_2908629_0_0_1"/>
<dbReference type="PaxDb" id="3847-GLYMA07G10150.1"/>
<reference evidence="2" key="2">
    <citation type="submission" date="2018-02" db="UniProtKB">
        <authorList>
            <consortium name="EnsemblPlants"/>
        </authorList>
    </citation>
    <scope>IDENTIFICATION</scope>
    <source>
        <strain evidence="2">Williams 82</strain>
    </source>
</reference>